<dbReference type="EMBL" id="JACEIO010000014">
    <property type="protein sequence ID" value="MBA4536990.1"/>
    <property type="molecule type" value="Genomic_DNA"/>
</dbReference>
<dbReference type="Proteomes" id="UP000472971">
    <property type="component" value="Unassembled WGS sequence"/>
</dbReference>
<dbReference type="FunFam" id="3.90.550.10:FF:000003">
    <property type="entry name" value="2-C-methyl-D-erythritol 4-phosphate cytidylyltransferase"/>
    <property type="match status" value="1"/>
</dbReference>
<evidence type="ECO:0000256" key="1">
    <source>
        <dbReference type="ARBA" id="ARBA00001282"/>
    </source>
</evidence>
<feature type="site" description="Positions MEP for the nucleophilic attack" evidence="7">
    <location>
        <position position="153"/>
    </location>
</feature>
<feature type="site" description="Transition state stabilizer" evidence="7">
    <location>
        <position position="15"/>
    </location>
</feature>
<organism evidence="9 10">
    <name type="scientific">Bacillus aquiflavi</name>
    <dbReference type="NCBI Taxonomy" id="2672567"/>
    <lineage>
        <taxon>Bacteria</taxon>
        <taxon>Bacillati</taxon>
        <taxon>Bacillota</taxon>
        <taxon>Bacilli</taxon>
        <taxon>Bacillales</taxon>
        <taxon>Bacillaceae</taxon>
        <taxon>Bacillus</taxon>
    </lineage>
</organism>
<comment type="catalytic activity">
    <reaction evidence="1 7">
        <text>2-C-methyl-D-erythritol 4-phosphate + CTP + H(+) = 4-CDP-2-C-methyl-D-erythritol + diphosphate</text>
        <dbReference type="Rhea" id="RHEA:13429"/>
        <dbReference type="ChEBI" id="CHEBI:15378"/>
        <dbReference type="ChEBI" id="CHEBI:33019"/>
        <dbReference type="ChEBI" id="CHEBI:37563"/>
        <dbReference type="ChEBI" id="CHEBI:57823"/>
        <dbReference type="ChEBI" id="CHEBI:58262"/>
        <dbReference type="EC" id="2.7.7.60"/>
    </reaction>
</comment>
<evidence type="ECO:0000313" key="10">
    <source>
        <dbReference type="Proteomes" id="UP000472971"/>
    </source>
</evidence>
<dbReference type="InterPro" id="IPR018294">
    <property type="entry name" value="ISPD_synthase_CS"/>
</dbReference>
<keyword evidence="10" id="KW-1185">Reference proteome</keyword>
<keyword evidence="5 7" id="KW-0548">Nucleotidyltransferase</keyword>
<dbReference type="GO" id="GO:0050518">
    <property type="term" value="F:2-C-methyl-D-erythritol 4-phosphate cytidylyltransferase activity"/>
    <property type="evidence" value="ECO:0007669"/>
    <property type="project" value="UniProtKB-UniRule"/>
</dbReference>
<comment type="function">
    <text evidence="7">Catalyzes the formation of 4-diphosphocytidyl-2-C-methyl-D-erythritol from CTP and 2-C-methyl-D-erythritol 4-phosphate (MEP).</text>
</comment>
<evidence type="ECO:0000313" key="8">
    <source>
        <dbReference type="EMBL" id="MBA4536990.1"/>
    </source>
</evidence>
<dbReference type="RefSeq" id="WP_163241585.1">
    <property type="nucleotide sequence ID" value="NZ_CP082780.1"/>
</dbReference>
<comment type="similarity">
    <text evidence="3 7">Belongs to the IspD/TarI cytidylyltransferase family. IspD subfamily.</text>
</comment>
<evidence type="ECO:0000256" key="3">
    <source>
        <dbReference type="ARBA" id="ARBA00009789"/>
    </source>
</evidence>
<dbReference type="Proteomes" id="UP000570010">
    <property type="component" value="Unassembled WGS sequence"/>
</dbReference>
<evidence type="ECO:0000313" key="9">
    <source>
        <dbReference type="EMBL" id="NEY81287.1"/>
    </source>
</evidence>
<dbReference type="PANTHER" id="PTHR32125:SF4">
    <property type="entry name" value="2-C-METHYL-D-ERYTHRITOL 4-PHOSPHATE CYTIDYLYLTRANSFERASE, CHLOROPLASTIC"/>
    <property type="match status" value="1"/>
</dbReference>
<dbReference type="HAMAP" id="MF_00108">
    <property type="entry name" value="IspD"/>
    <property type="match status" value="1"/>
</dbReference>
<dbReference type="InterPro" id="IPR034683">
    <property type="entry name" value="IspD/TarI"/>
</dbReference>
<dbReference type="NCBIfam" id="TIGR00453">
    <property type="entry name" value="ispD"/>
    <property type="match status" value="1"/>
</dbReference>
<feature type="site" description="Transition state stabilizer" evidence="7">
    <location>
        <position position="22"/>
    </location>
</feature>
<gene>
    <name evidence="7" type="primary">ispD</name>
    <name evidence="9" type="ORF">G4D64_07105</name>
    <name evidence="8" type="ORF">H1Z61_07490</name>
</gene>
<dbReference type="PROSITE" id="PS01295">
    <property type="entry name" value="ISPD"/>
    <property type="match status" value="1"/>
</dbReference>
<keyword evidence="4 7" id="KW-0808">Transferase</keyword>
<reference evidence="9 10" key="1">
    <citation type="submission" date="2020-02" db="EMBL/GenBank/DDBJ databases">
        <title>Bacillus aquiflavi sp. nov., isolated from yellow water of strong flavor Chinese baijiu in Yibin region of China.</title>
        <authorList>
            <person name="Xie J."/>
        </authorList>
    </citation>
    <scope>NUCLEOTIDE SEQUENCE [LARGE SCALE GENOMIC DNA]</scope>
    <source>
        <strain evidence="9 10">3H-10</strain>
    </source>
</reference>
<dbReference type="Gene3D" id="3.90.550.10">
    <property type="entry name" value="Spore Coat Polysaccharide Biosynthesis Protein SpsA, Chain A"/>
    <property type="match status" value="1"/>
</dbReference>
<dbReference type="InterPro" id="IPR001228">
    <property type="entry name" value="IspD"/>
</dbReference>
<accession>A0A6B3VYA2</accession>
<comment type="pathway">
    <text evidence="2 7">Isoprenoid biosynthesis; isopentenyl diphosphate biosynthesis via DXP pathway; isopentenyl diphosphate from 1-deoxy-D-xylulose 5-phosphate: step 2/6.</text>
</comment>
<dbReference type="EC" id="2.7.7.60" evidence="7"/>
<reference evidence="8 11" key="2">
    <citation type="submission" date="2020-07" db="EMBL/GenBank/DDBJ databases">
        <authorList>
            <person name="Feng H."/>
        </authorList>
    </citation>
    <scope>NUCLEOTIDE SEQUENCE [LARGE SCALE GENOMIC DNA]</scope>
    <source>
        <strain evidence="8">S-12</strain>
        <strain evidence="11">s-12</strain>
    </source>
</reference>
<evidence type="ECO:0000256" key="7">
    <source>
        <dbReference type="HAMAP-Rule" id="MF_00108"/>
    </source>
</evidence>
<dbReference type="SUPFAM" id="SSF53448">
    <property type="entry name" value="Nucleotide-diphospho-sugar transferases"/>
    <property type="match status" value="1"/>
</dbReference>
<keyword evidence="6 7" id="KW-0414">Isoprene biosynthesis</keyword>
<dbReference type="EMBL" id="JAAIWN010000013">
    <property type="protein sequence ID" value="NEY81287.1"/>
    <property type="molecule type" value="Genomic_DNA"/>
</dbReference>
<evidence type="ECO:0000256" key="2">
    <source>
        <dbReference type="ARBA" id="ARBA00004787"/>
    </source>
</evidence>
<evidence type="ECO:0000256" key="5">
    <source>
        <dbReference type="ARBA" id="ARBA00022695"/>
    </source>
</evidence>
<dbReference type="InterPro" id="IPR029044">
    <property type="entry name" value="Nucleotide-diphossugar_trans"/>
</dbReference>
<feature type="site" description="Positions MEP for the nucleophilic attack" evidence="7">
    <location>
        <position position="209"/>
    </location>
</feature>
<evidence type="ECO:0000256" key="4">
    <source>
        <dbReference type="ARBA" id="ARBA00022679"/>
    </source>
</evidence>
<dbReference type="AlphaFoldDB" id="A0A6B3VYA2"/>
<dbReference type="PANTHER" id="PTHR32125">
    <property type="entry name" value="2-C-METHYL-D-ERYTHRITOL 4-PHOSPHATE CYTIDYLYLTRANSFERASE, CHLOROPLASTIC"/>
    <property type="match status" value="1"/>
</dbReference>
<dbReference type="Pfam" id="PF01128">
    <property type="entry name" value="IspD"/>
    <property type="match status" value="1"/>
</dbReference>
<dbReference type="UniPathway" id="UPA00056">
    <property type="reaction ID" value="UER00093"/>
</dbReference>
<name>A0A6B3VYA2_9BACI</name>
<dbReference type="GO" id="GO:0019288">
    <property type="term" value="P:isopentenyl diphosphate biosynthetic process, methylerythritol 4-phosphate pathway"/>
    <property type="evidence" value="ECO:0007669"/>
    <property type="project" value="UniProtKB-UniRule"/>
</dbReference>
<evidence type="ECO:0000313" key="11">
    <source>
        <dbReference type="Proteomes" id="UP000570010"/>
    </source>
</evidence>
<comment type="caution">
    <text evidence="9">The sequence shown here is derived from an EMBL/GenBank/DDBJ whole genome shotgun (WGS) entry which is preliminary data.</text>
</comment>
<dbReference type="InterPro" id="IPR050088">
    <property type="entry name" value="IspD/TarI_cytidylyltransf_bact"/>
</dbReference>
<proteinExistence type="inferred from homology"/>
<sequence length="240" mass="27206">MAYKVIIPAAGQGKRMGVGKNKLLLQLCQMPVIIHTLKVFEKDERCSNVILVINPQEKYIFEEMLNKYKIKKVTELVTGGKERQESVYNGLKTMESEEGIVLVHDGARPFIDLEIIDQLLSSTQINGASIVAVRLKDTIKKAQDNTVLETIERSSLWAVQTPQAFRISLLRKAHEKAKEASFVGTDDASLVEQIGHKVAIVEGNYDNIKLTTQEDLFFAEAIIRKRQRRLTNDVSYRSRF</sequence>
<dbReference type="CDD" id="cd02516">
    <property type="entry name" value="CDP-ME_synthetase"/>
    <property type="match status" value="1"/>
</dbReference>
<protein>
    <recommendedName>
        <fullName evidence="7">2-C-methyl-D-erythritol 4-phosphate cytidylyltransferase</fullName>
        <ecNumber evidence="7">2.7.7.60</ecNumber>
    </recommendedName>
    <alternativeName>
        <fullName evidence="7">4-diphosphocytidyl-2C-methyl-D-erythritol synthase</fullName>
    </alternativeName>
    <alternativeName>
        <fullName evidence="7">MEP cytidylyltransferase</fullName>
        <shortName evidence="7">MCT</shortName>
    </alternativeName>
</protein>
<evidence type="ECO:0000256" key="6">
    <source>
        <dbReference type="ARBA" id="ARBA00023229"/>
    </source>
</evidence>